<dbReference type="HOGENOM" id="CLU_095686_1_1_0"/>
<sequence length="172" mass="19426">METITQGLPYLARKAVSHYLRHQEPLPCPPTLPDPLSRRAGAFVSIKNNGTLRGCIGTLEPQQETLAAEIIENAVKAATRDPRFDPVTQEEIGHLTFSIDVLSPLERVTNLSMLDPKQYGLVIRNDKKQGVLLPDLDGVPTVEEQVRLCRIKGGFTDDDLEEYFRFRVQRFR</sequence>
<dbReference type="AlphaFoldDB" id="M1ZCL6"/>
<dbReference type="Proteomes" id="UP000011704">
    <property type="component" value="Unassembled WGS sequence"/>
</dbReference>
<dbReference type="RefSeq" id="WP_005009429.1">
    <property type="nucleotide sequence ID" value="NZ_HG422173.1"/>
</dbReference>
<dbReference type="PROSITE" id="PS51112">
    <property type="entry name" value="AMMECR1"/>
    <property type="match status" value="1"/>
</dbReference>
<dbReference type="NCBIfam" id="TIGR04335">
    <property type="entry name" value="AmmeMemoSam_A"/>
    <property type="match status" value="1"/>
</dbReference>
<evidence type="ECO:0000313" key="2">
    <source>
        <dbReference type="EMBL" id="CCQ91107.1"/>
    </source>
</evidence>
<dbReference type="InterPro" id="IPR027623">
    <property type="entry name" value="AmmeMemoSam_A"/>
</dbReference>
<dbReference type="PANTHER" id="PTHR13016:SF0">
    <property type="entry name" value="AMME SYNDROME CANDIDATE GENE 1 PROTEIN"/>
    <property type="match status" value="1"/>
</dbReference>
<proteinExistence type="predicted"/>
<dbReference type="STRING" id="1266370.NITGR_580015"/>
<protein>
    <submittedName>
        <fullName evidence="2">AMMECR1 domain protein</fullName>
    </submittedName>
</protein>
<dbReference type="EMBL" id="CAQJ01000064">
    <property type="protein sequence ID" value="CCQ91107.1"/>
    <property type="molecule type" value="Genomic_DNA"/>
</dbReference>
<dbReference type="Gene3D" id="3.30.700.20">
    <property type="entry name" value="Hypothetical protein ph0010, domain 1"/>
    <property type="match status" value="1"/>
</dbReference>
<evidence type="ECO:0000259" key="1">
    <source>
        <dbReference type="PROSITE" id="PS51112"/>
    </source>
</evidence>
<dbReference type="InterPro" id="IPR002733">
    <property type="entry name" value="AMMECR1_domain"/>
</dbReference>
<dbReference type="Pfam" id="PF01871">
    <property type="entry name" value="AMMECR1"/>
    <property type="match status" value="1"/>
</dbReference>
<accession>M1ZCL6</accession>
<reference evidence="2 3" key="1">
    <citation type="journal article" date="2013" name="Front. Microbiol.">
        <title>The genome of Nitrospina gracilis illuminates the metabolism and evolution of the major marine nitrite oxidizer.</title>
        <authorList>
            <person name="Luecker S."/>
            <person name="Nowka B."/>
            <person name="Rattei T."/>
            <person name="Spieck E."/>
            <person name="and Daims H."/>
        </authorList>
    </citation>
    <scope>NUCLEOTIDE SEQUENCE [LARGE SCALE GENOMIC DNA]</scope>
    <source>
        <strain evidence="2 3">3/211</strain>
    </source>
</reference>
<keyword evidence="3" id="KW-1185">Reference proteome</keyword>
<dbReference type="OrthoDB" id="9782820at2"/>
<dbReference type="PANTHER" id="PTHR13016">
    <property type="entry name" value="AMMECR1 HOMOLOG"/>
    <property type="match status" value="1"/>
</dbReference>
<dbReference type="InterPro" id="IPR027485">
    <property type="entry name" value="AMMECR1_N"/>
</dbReference>
<dbReference type="InterPro" id="IPR023473">
    <property type="entry name" value="AMMECR1"/>
</dbReference>
<gene>
    <name evidence="2" type="ORF">NITGR_580015</name>
</gene>
<organism evidence="2 3">
    <name type="scientific">Nitrospina gracilis (strain 3/211)</name>
    <dbReference type="NCBI Taxonomy" id="1266370"/>
    <lineage>
        <taxon>Bacteria</taxon>
        <taxon>Pseudomonadati</taxon>
        <taxon>Nitrospinota/Tectimicrobiota group</taxon>
        <taxon>Nitrospinota</taxon>
        <taxon>Nitrospinia</taxon>
        <taxon>Nitrospinales</taxon>
        <taxon>Nitrospinaceae</taxon>
        <taxon>Nitrospina</taxon>
    </lineage>
</organism>
<dbReference type="InterPro" id="IPR036071">
    <property type="entry name" value="AMMECR1_dom_sf"/>
</dbReference>
<feature type="domain" description="AMMECR1" evidence="1">
    <location>
        <begin position="3"/>
        <end position="172"/>
    </location>
</feature>
<name>M1ZCL6_NITG3</name>
<dbReference type="InParanoid" id="M1ZCL6"/>
<comment type="caution">
    <text evidence="2">The sequence shown here is derived from an EMBL/GenBank/DDBJ whole genome shotgun (WGS) entry which is preliminary data.</text>
</comment>
<dbReference type="SUPFAM" id="SSF143447">
    <property type="entry name" value="AMMECR1-like"/>
    <property type="match status" value="1"/>
</dbReference>
<evidence type="ECO:0000313" key="3">
    <source>
        <dbReference type="Proteomes" id="UP000011704"/>
    </source>
</evidence>